<evidence type="ECO:0000256" key="3">
    <source>
        <dbReference type="ARBA" id="ARBA00022679"/>
    </source>
</evidence>
<feature type="binding site" evidence="7">
    <location>
        <position position="201"/>
    </location>
    <ligand>
        <name>ATP</name>
        <dbReference type="ChEBI" id="CHEBI:30616"/>
    </ligand>
</feature>
<keyword evidence="5 7" id="KW-0173">Coenzyme A biosynthesis</keyword>
<dbReference type="Pfam" id="PF01467">
    <property type="entry name" value="CTP_transf_like"/>
    <property type="match status" value="1"/>
</dbReference>
<keyword evidence="7" id="KW-0067">ATP-binding</keyword>
<feature type="binding site" evidence="7">
    <location>
        <begin position="272"/>
        <end position="274"/>
    </location>
    <ligand>
        <name>ATP</name>
        <dbReference type="ChEBI" id="CHEBI:30616"/>
    </ligand>
</feature>
<dbReference type="PRINTS" id="PR01020">
    <property type="entry name" value="LPSBIOSNTHSS"/>
</dbReference>
<dbReference type="InterPro" id="IPR029063">
    <property type="entry name" value="SAM-dependent_MTases_sf"/>
</dbReference>
<reference evidence="9" key="1">
    <citation type="submission" date="2020-02" db="EMBL/GenBank/DDBJ databases">
        <authorList>
            <person name="Meier V. D."/>
        </authorList>
    </citation>
    <scope>NUCLEOTIDE SEQUENCE</scope>
    <source>
        <strain evidence="9">AVDCRST_MAG80</strain>
    </source>
</reference>
<dbReference type="EMBL" id="CADCVC010000146">
    <property type="protein sequence ID" value="CAA9445409.1"/>
    <property type="molecule type" value="Genomic_DNA"/>
</dbReference>
<dbReference type="CDD" id="cd02163">
    <property type="entry name" value="PPAT"/>
    <property type="match status" value="1"/>
</dbReference>
<dbReference type="InterPro" id="IPR001980">
    <property type="entry name" value="PPAT"/>
</dbReference>
<dbReference type="Gene3D" id="3.40.50.150">
    <property type="entry name" value="Vaccinia Virus protein VP39"/>
    <property type="match status" value="1"/>
</dbReference>
<keyword evidence="1 7" id="KW-0963">Cytoplasm</keyword>
<evidence type="ECO:0000256" key="4">
    <source>
        <dbReference type="ARBA" id="ARBA00022842"/>
    </source>
</evidence>
<evidence type="ECO:0000256" key="2">
    <source>
        <dbReference type="ARBA" id="ARBA00022603"/>
    </source>
</evidence>
<dbReference type="InterPro" id="IPR004821">
    <property type="entry name" value="Cyt_trans-like"/>
</dbReference>
<dbReference type="AlphaFoldDB" id="A0A6J4QP78"/>
<dbReference type="GO" id="GO:0004595">
    <property type="term" value="F:pantetheine-phosphate adenylyltransferase activity"/>
    <property type="evidence" value="ECO:0007669"/>
    <property type="project" value="UniProtKB-UniRule"/>
</dbReference>
<comment type="similarity">
    <text evidence="7">Belongs to the bacterial CoaD family.</text>
</comment>
<evidence type="ECO:0000313" key="9">
    <source>
        <dbReference type="EMBL" id="CAA9445409.1"/>
    </source>
</evidence>
<feature type="binding site" evidence="7">
    <location>
        <begin position="193"/>
        <end position="194"/>
    </location>
    <ligand>
        <name>ATP</name>
        <dbReference type="ChEBI" id="CHEBI:30616"/>
    </ligand>
</feature>
<dbReference type="CDD" id="cd02440">
    <property type="entry name" value="AdoMet_MTases"/>
    <property type="match status" value="1"/>
</dbReference>
<comment type="subcellular location">
    <subcellularLocation>
        <location evidence="7">Cytoplasm</location>
    </subcellularLocation>
</comment>
<dbReference type="SUPFAM" id="SSF52374">
    <property type="entry name" value="Nucleotidylyl transferase"/>
    <property type="match status" value="1"/>
</dbReference>
<organism evidence="9">
    <name type="scientific">uncultured Rubrobacteraceae bacterium</name>
    <dbReference type="NCBI Taxonomy" id="349277"/>
    <lineage>
        <taxon>Bacteria</taxon>
        <taxon>Bacillati</taxon>
        <taxon>Actinomycetota</taxon>
        <taxon>Rubrobacteria</taxon>
        <taxon>Rubrobacterales</taxon>
        <taxon>Rubrobacteraceae</taxon>
        <taxon>environmental samples</taxon>
    </lineage>
</organism>
<dbReference type="NCBIfam" id="TIGR00125">
    <property type="entry name" value="cyt_tran_rel"/>
    <property type="match status" value="1"/>
</dbReference>
<keyword evidence="7 9" id="KW-0548">Nucleotidyltransferase</keyword>
<dbReference type="InterPro" id="IPR014729">
    <property type="entry name" value="Rossmann-like_a/b/a_fold"/>
</dbReference>
<evidence type="ECO:0000259" key="8">
    <source>
        <dbReference type="Pfam" id="PF01467"/>
    </source>
</evidence>
<dbReference type="PROSITE" id="PS00092">
    <property type="entry name" value="N6_MTASE"/>
    <property type="match status" value="1"/>
</dbReference>
<accession>A0A6J4QP78</accession>
<comment type="function">
    <text evidence="7">Reversibly transfers an adenylyl group from ATP to 4'-phosphopantetheine, yielding dephospho-CoA (dPCoA) and pyrophosphate.</text>
</comment>
<dbReference type="SUPFAM" id="SSF53335">
    <property type="entry name" value="S-adenosyl-L-methionine-dependent methyltransferases"/>
    <property type="match status" value="1"/>
</dbReference>
<feature type="binding site" evidence="7">
    <location>
        <position position="257"/>
    </location>
    <ligand>
        <name>substrate</name>
    </ligand>
</feature>
<dbReference type="GO" id="GO:0005524">
    <property type="term" value="F:ATP binding"/>
    <property type="evidence" value="ECO:0007669"/>
    <property type="project" value="UniProtKB-KW"/>
</dbReference>
<feature type="binding site" evidence="7">
    <location>
        <position position="282"/>
    </location>
    <ligand>
        <name>ATP</name>
        <dbReference type="ChEBI" id="CHEBI:30616"/>
    </ligand>
</feature>
<name>A0A6J4QP78_9ACTN</name>
<keyword evidence="3 7" id="KW-0808">Transferase</keyword>
<comment type="cofactor">
    <cofactor evidence="7">
        <name>Mg(2+)</name>
        <dbReference type="ChEBI" id="CHEBI:18420"/>
    </cofactor>
</comment>
<feature type="site" description="Transition state stabilizer" evidence="7">
    <location>
        <position position="201"/>
    </location>
</feature>
<dbReference type="GO" id="GO:0008168">
    <property type="term" value="F:methyltransferase activity"/>
    <property type="evidence" value="ECO:0007669"/>
    <property type="project" value="UniProtKB-KW"/>
</dbReference>
<feature type="binding site" evidence="7">
    <location>
        <position position="225"/>
    </location>
    <ligand>
        <name>substrate</name>
    </ligand>
</feature>
<keyword evidence="7" id="KW-0547">Nucleotide-binding</keyword>
<keyword evidence="2" id="KW-0489">Methyltransferase</keyword>
<dbReference type="PANTHER" id="PTHR43542:SF1">
    <property type="entry name" value="METHYLTRANSFERASE"/>
    <property type="match status" value="1"/>
</dbReference>
<dbReference type="Gene3D" id="3.40.50.620">
    <property type="entry name" value="HUPs"/>
    <property type="match status" value="1"/>
</dbReference>
<dbReference type="NCBIfam" id="TIGR01510">
    <property type="entry name" value="coaD_prev_kdtB"/>
    <property type="match status" value="1"/>
</dbReference>
<dbReference type="GO" id="GO:0003676">
    <property type="term" value="F:nucleic acid binding"/>
    <property type="evidence" value="ECO:0007669"/>
    <property type="project" value="InterPro"/>
</dbReference>
<dbReference type="UniPathway" id="UPA00241">
    <property type="reaction ID" value="UER00355"/>
</dbReference>
<dbReference type="NCBIfam" id="TIGR00095">
    <property type="entry name" value="16S rRNA (guanine(966)-N(2))-methyltransferase RsmD"/>
    <property type="match status" value="1"/>
</dbReference>
<dbReference type="InterPro" id="IPR004398">
    <property type="entry name" value="RNA_MeTrfase_RsmD"/>
</dbReference>
<comment type="pathway">
    <text evidence="7">Cofactor biosynthesis; coenzyme A biosynthesis; CoA from (R)-pantothenate: step 4/5.</text>
</comment>
<feature type="domain" description="Cytidyltransferase-like" evidence="8">
    <location>
        <begin position="189"/>
        <end position="317"/>
    </location>
</feature>
<sequence>MRIIAGSARGTRLVPVPDSVRPTSDRVREAVFNSLGQFFDGGQVLDLFAGTGALGAEALSRGFDGATFVEKNGRAVRAVRENLERAGFSERGKVLRGDVAEVLERLMLEERKFHLIFADPPYRMPPKDIGGILELLAALLAPDGRVVVESGDPPPVQTTESLKGVSRRYGGTVVTFFERSEEHTMKLAICPGSFDPITVGHLDVISRAARIYDHVVVAVGKNVKKGPKVTVEERARLIEKVTGPLENVSVEIIDGLLVEFARERGARVVVKGLRAGSDFESEFQQAQLNRMLYPEFETVFIMAAAEHSFLSSSAVREIASYGGEVQGLVPEEILDTVRRLYVNEDGQAAASNRG</sequence>
<dbReference type="GO" id="GO:0015937">
    <property type="term" value="P:coenzyme A biosynthetic process"/>
    <property type="evidence" value="ECO:0007669"/>
    <property type="project" value="UniProtKB-UniRule"/>
</dbReference>
<evidence type="ECO:0000256" key="1">
    <source>
        <dbReference type="ARBA" id="ARBA00022490"/>
    </source>
</evidence>
<proteinExistence type="inferred from homology"/>
<feature type="binding site" evidence="7">
    <location>
        <begin position="307"/>
        <end position="313"/>
    </location>
    <ligand>
        <name>ATP</name>
        <dbReference type="ChEBI" id="CHEBI:30616"/>
    </ligand>
</feature>
<comment type="catalytic activity">
    <reaction evidence="6 7">
        <text>(R)-4'-phosphopantetheine + ATP + H(+) = 3'-dephospho-CoA + diphosphate</text>
        <dbReference type="Rhea" id="RHEA:19801"/>
        <dbReference type="ChEBI" id="CHEBI:15378"/>
        <dbReference type="ChEBI" id="CHEBI:30616"/>
        <dbReference type="ChEBI" id="CHEBI:33019"/>
        <dbReference type="ChEBI" id="CHEBI:57328"/>
        <dbReference type="ChEBI" id="CHEBI:61723"/>
        <dbReference type="EC" id="2.7.7.3"/>
    </reaction>
</comment>
<dbReference type="GO" id="GO:0005737">
    <property type="term" value="C:cytoplasm"/>
    <property type="evidence" value="ECO:0007669"/>
    <property type="project" value="UniProtKB-SubCell"/>
</dbReference>
<dbReference type="GO" id="GO:0031167">
    <property type="term" value="P:rRNA methylation"/>
    <property type="evidence" value="ECO:0007669"/>
    <property type="project" value="InterPro"/>
</dbReference>
<dbReference type="HAMAP" id="MF_00151">
    <property type="entry name" value="PPAT_bact"/>
    <property type="match status" value="1"/>
</dbReference>
<comment type="subunit">
    <text evidence="7">Homohexamer.</text>
</comment>
<feature type="binding site" evidence="7">
    <location>
        <position position="271"/>
    </location>
    <ligand>
        <name>substrate</name>
    </ligand>
</feature>
<gene>
    <name evidence="7" type="primary">coaD</name>
    <name evidence="9" type="ORF">AVDCRST_MAG80-1722</name>
</gene>
<dbReference type="PANTHER" id="PTHR43542">
    <property type="entry name" value="METHYLTRANSFERASE"/>
    <property type="match status" value="1"/>
</dbReference>
<evidence type="ECO:0000256" key="6">
    <source>
        <dbReference type="ARBA" id="ARBA00029346"/>
    </source>
</evidence>
<evidence type="ECO:0000256" key="7">
    <source>
        <dbReference type="HAMAP-Rule" id="MF_00151"/>
    </source>
</evidence>
<keyword evidence="4 7" id="KW-0460">Magnesium</keyword>
<dbReference type="InterPro" id="IPR002052">
    <property type="entry name" value="DNA_methylase_N6_adenine_CS"/>
</dbReference>
<dbReference type="EC" id="2.7.7.3" evidence="7"/>
<evidence type="ECO:0000256" key="5">
    <source>
        <dbReference type="ARBA" id="ARBA00022993"/>
    </source>
</evidence>
<feature type="binding site" evidence="7">
    <location>
        <position position="193"/>
    </location>
    <ligand>
        <name>substrate</name>
    </ligand>
</feature>
<dbReference type="Pfam" id="PF03602">
    <property type="entry name" value="Cons_hypoth95"/>
    <property type="match status" value="1"/>
</dbReference>
<protein>
    <recommendedName>
        <fullName evidence="7">Phosphopantetheine adenylyltransferase</fullName>
        <ecNumber evidence="7">2.7.7.3</ecNumber>
    </recommendedName>
    <alternativeName>
        <fullName evidence="7">Dephospho-CoA pyrophosphorylase</fullName>
    </alternativeName>
    <alternativeName>
        <fullName evidence="7">Pantetheine-phosphate adenylyltransferase</fullName>
        <shortName evidence="7">PPAT</shortName>
    </alternativeName>
</protein>